<keyword evidence="1" id="KW-0812">Transmembrane</keyword>
<gene>
    <name evidence="2" type="ORF">FB382_001330</name>
</gene>
<keyword evidence="1" id="KW-1133">Transmembrane helix</keyword>
<keyword evidence="1" id="KW-0472">Membrane</keyword>
<feature type="transmembrane region" description="Helical" evidence="1">
    <location>
        <begin position="115"/>
        <end position="136"/>
    </location>
</feature>
<accession>A0A7W3P936</accession>
<organism evidence="2 3">
    <name type="scientific">Nocardioides ginsengisegetis</name>
    <dbReference type="NCBI Taxonomy" id="661491"/>
    <lineage>
        <taxon>Bacteria</taxon>
        <taxon>Bacillati</taxon>
        <taxon>Actinomycetota</taxon>
        <taxon>Actinomycetes</taxon>
        <taxon>Propionibacteriales</taxon>
        <taxon>Nocardioidaceae</taxon>
        <taxon>Nocardioides</taxon>
    </lineage>
</organism>
<dbReference type="RefSeq" id="WP_182537816.1">
    <property type="nucleotide sequence ID" value="NZ_JACGXA010000001.1"/>
</dbReference>
<dbReference type="EMBL" id="JACGXA010000001">
    <property type="protein sequence ID" value="MBA8803039.1"/>
    <property type="molecule type" value="Genomic_DNA"/>
</dbReference>
<dbReference type="AlphaFoldDB" id="A0A7W3P936"/>
<evidence type="ECO:0000313" key="3">
    <source>
        <dbReference type="Proteomes" id="UP000580910"/>
    </source>
</evidence>
<name>A0A7W3P936_9ACTN</name>
<proteinExistence type="predicted"/>
<keyword evidence="3" id="KW-1185">Reference proteome</keyword>
<protein>
    <recommendedName>
        <fullName evidence="4">Signal peptidase I</fullName>
    </recommendedName>
</protein>
<evidence type="ECO:0000256" key="1">
    <source>
        <dbReference type="SAM" id="Phobius"/>
    </source>
</evidence>
<evidence type="ECO:0008006" key="4">
    <source>
        <dbReference type="Google" id="ProtNLM"/>
    </source>
</evidence>
<sequence>MSRLLLAVLVLGLAFVVGWRVTGGHLERVESPSMGTRAPVGSLLWVRPVDAGVLRAGDFITFHPPGHPEQTYSHLVRAVHGDGTLSTQGAISGKDPWRVEPSDVVGRVVHVWRGIGWIVQAAPVLLLGALVIALLVRVVRRSWRLSVVVGGASLALTAALMIYQPLVQAEQLAFVPIDGGGARASYVGTGVFPIRMSSWDGADAAVVRSGQVASVDVRRADPHGSYAVSMDPQIPAWFWGLLVGLSFLPAVWTTVVGPSSRE</sequence>
<dbReference type="Proteomes" id="UP000580910">
    <property type="component" value="Unassembled WGS sequence"/>
</dbReference>
<feature type="transmembrane region" description="Helical" evidence="1">
    <location>
        <begin position="143"/>
        <end position="163"/>
    </location>
</feature>
<evidence type="ECO:0000313" key="2">
    <source>
        <dbReference type="EMBL" id="MBA8803039.1"/>
    </source>
</evidence>
<reference evidence="2 3" key="1">
    <citation type="submission" date="2020-07" db="EMBL/GenBank/DDBJ databases">
        <title>Sequencing the genomes of 1000 actinobacteria strains.</title>
        <authorList>
            <person name="Klenk H.-P."/>
        </authorList>
    </citation>
    <scope>NUCLEOTIDE SEQUENCE [LARGE SCALE GENOMIC DNA]</scope>
    <source>
        <strain evidence="2 3">DSM 21349</strain>
    </source>
</reference>
<comment type="caution">
    <text evidence="2">The sequence shown here is derived from an EMBL/GenBank/DDBJ whole genome shotgun (WGS) entry which is preliminary data.</text>
</comment>
<feature type="transmembrane region" description="Helical" evidence="1">
    <location>
        <begin position="236"/>
        <end position="256"/>
    </location>
</feature>